<accession>A0A387FU32</accession>
<sequence>MANRPVGKGFHQLQPLLDDHSARHRDDRRGGLSRKADTADPNPFAERYPADRLRHQGRHRDAGRRSGRLSASSFRQQIGLRMQNSSDQFRIIQISDPHLGRRRPFFQHNWEVLVELLAAETYDLVVCTGDMSMEGAQFEAELAFAARQFKRIRGPIAFVPGNHDIGNSLPDVRGGETVITTARREAYLRHFGPDFWTRDIGSHWRLVGLNSMLPGSGLEGEAQQQVMVEEAAASAAGRRLMVFKHKPLYMGTPDETVLSQSALYPEHRNRLRDALSPASDALVCSGHIHDYKTATWQNLQQIWAPSTAFVIDRDGLQYPVHGIRRAGYLVHTLSGDGHVHAFVEPDRFLNIDVGNWMRAPESFHARYHTEPLRGLILAGDE</sequence>
<dbReference type="EMBL" id="CP032695">
    <property type="protein sequence ID" value="AYG62088.1"/>
    <property type="molecule type" value="Genomic_DNA"/>
</dbReference>
<dbReference type="SUPFAM" id="SSF56300">
    <property type="entry name" value="Metallo-dependent phosphatases"/>
    <property type="match status" value="1"/>
</dbReference>
<dbReference type="Pfam" id="PF00149">
    <property type="entry name" value="Metallophos"/>
    <property type="match status" value="1"/>
</dbReference>
<dbReference type="Proteomes" id="UP000282195">
    <property type="component" value="Plasmid pRCCGE525c"/>
</dbReference>
<dbReference type="KEGG" id="rjg:CCGE525_24860"/>
<dbReference type="OrthoDB" id="651281at2"/>
<protein>
    <submittedName>
        <fullName evidence="3">Metallophosphoesterase</fullName>
    </submittedName>
</protein>
<evidence type="ECO:0000313" key="4">
    <source>
        <dbReference type="Proteomes" id="UP000282195"/>
    </source>
</evidence>
<keyword evidence="4" id="KW-1185">Reference proteome</keyword>
<feature type="domain" description="Calcineurin-like phosphoesterase" evidence="2">
    <location>
        <begin position="89"/>
        <end position="291"/>
    </location>
</feature>
<dbReference type="PANTHER" id="PTHR43143">
    <property type="entry name" value="METALLOPHOSPHOESTERASE, CALCINEURIN SUPERFAMILY"/>
    <property type="match status" value="1"/>
</dbReference>
<organism evidence="3 4">
    <name type="scientific">Rhizobium jaguaris</name>
    <dbReference type="NCBI Taxonomy" id="1312183"/>
    <lineage>
        <taxon>Bacteria</taxon>
        <taxon>Pseudomonadati</taxon>
        <taxon>Pseudomonadota</taxon>
        <taxon>Alphaproteobacteria</taxon>
        <taxon>Hyphomicrobiales</taxon>
        <taxon>Rhizobiaceae</taxon>
        <taxon>Rhizobium/Agrobacterium group</taxon>
        <taxon>Rhizobium</taxon>
    </lineage>
</organism>
<name>A0A387FU32_9HYPH</name>
<feature type="compositionally biased region" description="Basic and acidic residues" evidence="1">
    <location>
        <begin position="17"/>
        <end position="38"/>
    </location>
</feature>
<dbReference type="InterPro" id="IPR029052">
    <property type="entry name" value="Metallo-depent_PP-like"/>
</dbReference>
<evidence type="ECO:0000313" key="3">
    <source>
        <dbReference type="EMBL" id="AYG62088.1"/>
    </source>
</evidence>
<gene>
    <name evidence="3" type="ORF">CCGE525_24860</name>
</gene>
<feature type="region of interest" description="Disordered" evidence="1">
    <location>
        <begin position="1"/>
        <end position="71"/>
    </location>
</feature>
<dbReference type="InterPro" id="IPR051918">
    <property type="entry name" value="STPP_CPPED1"/>
</dbReference>
<keyword evidence="3" id="KW-0614">Plasmid</keyword>
<dbReference type="GO" id="GO:0016787">
    <property type="term" value="F:hydrolase activity"/>
    <property type="evidence" value="ECO:0007669"/>
    <property type="project" value="InterPro"/>
</dbReference>
<evidence type="ECO:0000259" key="2">
    <source>
        <dbReference type="Pfam" id="PF00149"/>
    </source>
</evidence>
<dbReference type="Gene3D" id="3.60.21.10">
    <property type="match status" value="1"/>
</dbReference>
<feature type="compositionally biased region" description="Basic and acidic residues" evidence="1">
    <location>
        <begin position="48"/>
        <end position="64"/>
    </location>
</feature>
<evidence type="ECO:0000256" key="1">
    <source>
        <dbReference type="SAM" id="MobiDB-lite"/>
    </source>
</evidence>
<reference evidence="3 4" key="1">
    <citation type="submission" date="2018-10" db="EMBL/GenBank/DDBJ databases">
        <title>Rhizobium etli, R. leguminosarum and a new Rhizobium genospecies from Phaseolus dumosus.</title>
        <authorList>
            <person name="Ramirez-Puebla S.T."/>
            <person name="Rogel-Hernandez M.A."/>
            <person name="Guerrero G."/>
            <person name="Ormeno-Orrillo E."/>
            <person name="Martinez-Romero J.C."/>
            <person name="Negrete-Yankelevich S."/>
            <person name="Martinez-Romero E."/>
        </authorList>
    </citation>
    <scope>NUCLEOTIDE SEQUENCE [LARGE SCALE GENOMIC DNA]</scope>
    <source>
        <strain evidence="3 4">CCGE525</strain>
        <plasmid evidence="4">prccge525c</plasmid>
    </source>
</reference>
<geneLocation type="plasmid" evidence="4">
    <name>prccge525c</name>
</geneLocation>
<dbReference type="PANTHER" id="PTHR43143:SF1">
    <property type="entry name" value="SERINE_THREONINE-PROTEIN PHOSPHATASE CPPED1"/>
    <property type="match status" value="1"/>
</dbReference>
<dbReference type="AlphaFoldDB" id="A0A387FU32"/>
<dbReference type="InterPro" id="IPR004843">
    <property type="entry name" value="Calcineurin-like_PHP"/>
</dbReference>
<proteinExistence type="predicted"/>